<name>A0A022W1K5_TRIRU</name>
<evidence type="ECO:0000256" key="1">
    <source>
        <dbReference type="SAM" id="MobiDB-lite"/>
    </source>
</evidence>
<organism evidence="2">
    <name type="scientific">Trichophyton rubrum CBS 288.86</name>
    <dbReference type="NCBI Taxonomy" id="1215330"/>
    <lineage>
        <taxon>Eukaryota</taxon>
        <taxon>Fungi</taxon>
        <taxon>Dikarya</taxon>
        <taxon>Ascomycota</taxon>
        <taxon>Pezizomycotina</taxon>
        <taxon>Eurotiomycetes</taxon>
        <taxon>Eurotiomycetidae</taxon>
        <taxon>Onygenales</taxon>
        <taxon>Arthrodermataceae</taxon>
        <taxon>Trichophyton</taxon>
    </lineage>
</organism>
<dbReference type="EMBL" id="KK207854">
    <property type="protein sequence ID" value="EZF52330.1"/>
    <property type="molecule type" value="Genomic_DNA"/>
</dbReference>
<dbReference type="HOGENOM" id="CLU_2529084_0_0_1"/>
<feature type="region of interest" description="Disordered" evidence="1">
    <location>
        <begin position="1"/>
        <end position="58"/>
    </location>
</feature>
<reference evidence="2" key="1">
    <citation type="submission" date="2014-02" db="EMBL/GenBank/DDBJ databases">
        <title>The Genome Sequence of Trichophyton rubrum (morphotype fischeri) CBS 288.86.</title>
        <authorList>
            <consortium name="The Broad Institute Genomics Platform"/>
            <person name="Cuomo C.A."/>
            <person name="White T.C."/>
            <person name="Graser Y."/>
            <person name="Martinez-Rossi N."/>
            <person name="Heitman J."/>
            <person name="Young S.K."/>
            <person name="Zeng Q."/>
            <person name="Gargeya S."/>
            <person name="Abouelleil A."/>
            <person name="Alvarado L."/>
            <person name="Chapman S.B."/>
            <person name="Gainer-Dewar J."/>
            <person name="Goldberg J."/>
            <person name="Griggs A."/>
            <person name="Gujja S."/>
            <person name="Hansen M."/>
            <person name="Howarth C."/>
            <person name="Imamovic A."/>
            <person name="Larimer J."/>
            <person name="Martinez D."/>
            <person name="Murphy C."/>
            <person name="Pearson M.D."/>
            <person name="Persinoti G."/>
            <person name="Poon T."/>
            <person name="Priest M."/>
            <person name="Roberts A.D."/>
            <person name="Saif S."/>
            <person name="Shea T.D."/>
            <person name="Sykes S.N."/>
            <person name="Wortman J."/>
            <person name="Nusbaum C."/>
            <person name="Birren B."/>
        </authorList>
    </citation>
    <scope>NUCLEOTIDE SEQUENCE [LARGE SCALE GENOMIC DNA]</scope>
    <source>
        <strain evidence="2">CBS 288.86</strain>
    </source>
</reference>
<dbReference type="Proteomes" id="UP000023758">
    <property type="component" value="Unassembled WGS sequence"/>
</dbReference>
<gene>
    <name evidence="2" type="ORF">H103_04579</name>
</gene>
<evidence type="ECO:0000313" key="2">
    <source>
        <dbReference type="EMBL" id="EZF52330.1"/>
    </source>
</evidence>
<accession>A0A022W1K5</accession>
<protein>
    <submittedName>
        <fullName evidence="2">Uncharacterized protein</fullName>
    </submittedName>
</protein>
<proteinExistence type="predicted"/>
<feature type="compositionally biased region" description="Basic and acidic residues" evidence="1">
    <location>
        <begin position="1"/>
        <end position="15"/>
    </location>
</feature>
<sequence length="84" mass="9398">METSTRERLRYHAGDVEMTGPHSRIKCSRSSESERQSSPNIGSIAEPVSKRLEDESEPPVEAVVVCEMDVGSMMSQLQQLRFSV</sequence>
<dbReference type="AlphaFoldDB" id="A0A022W1K5"/>